<dbReference type="AlphaFoldDB" id="A0A5J5CF57"/>
<name>A0A5J5CF57_9PERO</name>
<sequence>MTARALSLLLGWVGEQQPGRQPGGVNVLCCDFVDVSPFCSLVIGLNYKLLAATPPVCRMPQALNIFQHDVGVGAAAGALLEQAAALQRRRHAAQRPLAHAPHLAVAVSMRLPAAGRPVDYWKTVPVGPADDAVEILEFGGQEGPEGSLHPDGLGLSEALVVCAADAPHPARLRDVQRDQGVPGPCGQNTYRLVDLSVRSSSETWDLWVVGTEDRAGTACQVGIGDQVGLGIEGPGGTGPQSPGEPDCQGAFGSRGRRCRCWSGGLGSRVRMVLGVQAAPVAQVAHRSLSLVDQVVPGGRVGQRLSRLLGPGGTRTERFGFL</sequence>
<organism evidence="1 2">
    <name type="scientific">Etheostoma spectabile</name>
    <name type="common">orangethroat darter</name>
    <dbReference type="NCBI Taxonomy" id="54343"/>
    <lineage>
        <taxon>Eukaryota</taxon>
        <taxon>Metazoa</taxon>
        <taxon>Chordata</taxon>
        <taxon>Craniata</taxon>
        <taxon>Vertebrata</taxon>
        <taxon>Euteleostomi</taxon>
        <taxon>Actinopterygii</taxon>
        <taxon>Neopterygii</taxon>
        <taxon>Teleostei</taxon>
        <taxon>Neoteleostei</taxon>
        <taxon>Acanthomorphata</taxon>
        <taxon>Eupercaria</taxon>
        <taxon>Perciformes</taxon>
        <taxon>Percoidei</taxon>
        <taxon>Percidae</taxon>
        <taxon>Etheostomatinae</taxon>
        <taxon>Etheostoma</taxon>
    </lineage>
</organism>
<dbReference type="EMBL" id="VOFY01000024">
    <property type="protein sequence ID" value="KAA8579643.1"/>
    <property type="molecule type" value="Genomic_DNA"/>
</dbReference>
<evidence type="ECO:0000313" key="2">
    <source>
        <dbReference type="Proteomes" id="UP000327493"/>
    </source>
</evidence>
<reference evidence="1 2" key="1">
    <citation type="submission" date="2019-08" db="EMBL/GenBank/DDBJ databases">
        <title>A chromosome-level genome assembly, high-density linkage maps, and genome scans reveal the genomic architecture of hybrid incompatibilities underlying speciation via character displacement in darters (Percidae: Etheostominae).</title>
        <authorList>
            <person name="Moran R.L."/>
            <person name="Catchen J.M."/>
            <person name="Fuller R.C."/>
        </authorList>
    </citation>
    <scope>NUCLEOTIDE SEQUENCE [LARGE SCALE GENOMIC DNA]</scope>
    <source>
        <strain evidence="1">EspeVRDwgs_2016</strain>
        <tissue evidence="1">Muscle</tissue>
    </source>
</reference>
<evidence type="ECO:0000313" key="1">
    <source>
        <dbReference type="EMBL" id="KAA8579643.1"/>
    </source>
</evidence>
<gene>
    <name evidence="1" type="ORF">FQN60_006736</name>
</gene>
<proteinExistence type="predicted"/>
<accession>A0A5J5CF57</accession>
<protein>
    <submittedName>
        <fullName evidence="1">Uncharacterized protein</fullName>
    </submittedName>
</protein>
<keyword evidence="2" id="KW-1185">Reference proteome</keyword>
<dbReference type="Proteomes" id="UP000327493">
    <property type="component" value="Chromosome 24"/>
</dbReference>
<comment type="caution">
    <text evidence="1">The sequence shown here is derived from an EMBL/GenBank/DDBJ whole genome shotgun (WGS) entry which is preliminary data.</text>
</comment>